<dbReference type="RefSeq" id="WP_284386899.1">
    <property type="nucleotide sequence ID" value="NZ_BSNK01000001.1"/>
</dbReference>
<proteinExistence type="predicted"/>
<reference evidence="1" key="2">
    <citation type="submission" date="2023-01" db="EMBL/GenBank/DDBJ databases">
        <title>Draft genome sequence of Algimonas ampicilliniresistens strain NBRC 108219.</title>
        <authorList>
            <person name="Sun Q."/>
            <person name="Mori K."/>
        </authorList>
    </citation>
    <scope>NUCLEOTIDE SEQUENCE</scope>
    <source>
        <strain evidence="1">NBRC 108219</strain>
    </source>
</reference>
<evidence type="ECO:0008006" key="3">
    <source>
        <dbReference type="Google" id="ProtNLM"/>
    </source>
</evidence>
<comment type="caution">
    <text evidence="1">The sequence shown here is derived from an EMBL/GenBank/DDBJ whole genome shotgun (WGS) entry which is preliminary data.</text>
</comment>
<name>A0ABQ5V6Y2_9PROT</name>
<reference evidence="1" key="1">
    <citation type="journal article" date="2014" name="Int. J. Syst. Evol. Microbiol.">
        <title>Complete genome of a new Firmicutes species belonging to the dominant human colonic microbiota ('Ruminococcus bicirculans') reveals two chromosomes and a selective capacity to utilize plant glucans.</title>
        <authorList>
            <consortium name="NISC Comparative Sequencing Program"/>
            <person name="Wegmann U."/>
            <person name="Louis P."/>
            <person name="Goesmann A."/>
            <person name="Henrissat B."/>
            <person name="Duncan S.H."/>
            <person name="Flint H.J."/>
        </authorList>
    </citation>
    <scope>NUCLEOTIDE SEQUENCE</scope>
    <source>
        <strain evidence="1">NBRC 108219</strain>
    </source>
</reference>
<evidence type="ECO:0000313" key="2">
    <source>
        <dbReference type="Proteomes" id="UP001161391"/>
    </source>
</evidence>
<keyword evidence="2" id="KW-1185">Reference proteome</keyword>
<evidence type="ECO:0000313" key="1">
    <source>
        <dbReference type="EMBL" id="GLQ22484.1"/>
    </source>
</evidence>
<sequence length="462" mass="50831">MKAPFDTKTPWPIVRSHRTDVSDAHWREAKKTASSFDDESAVSSITGNIVCGWAPGPTLYFEDHRGTALVTEQAARRFEYRMLGLAGDHDLYLVTSPRNMNHETYFQTKVDLGSPTIIAVDVAAVAETGNLALACVEDRAAFDTIVTTCRNAGTLNIAPYQMSYGVWTLGRAIAKAAGFKVRIIGPPTSVSHFANNKTKFVTLVTRLLGKDACPLTSERQTPVGLEKYLSGLAHDHQTLVIKHPSSAGGLGNLKIKSSELLALPTEARRHWLREKILRIGWRPGQIMLAGVWVDNVSLSPSVQMWIPLTVNGPPIVEGIFMQTVNGDHAAFTGAMRIVLNDDLTDRMVSEATRIGLVYQSLGYYGRLSLDSVLVDTSDEARRLKWIEANARWGGVSIPMTICNRITGGLEPCDFQVVQEPVDPNSEHVAEPSNVIRLLPKESDLHIAIRLEASKLGWSQWPN</sequence>
<organism evidence="1 2">
    <name type="scientific">Algimonas ampicilliniresistens</name>
    <dbReference type="NCBI Taxonomy" id="1298735"/>
    <lineage>
        <taxon>Bacteria</taxon>
        <taxon>Pseudomonadati</taxon>
        <taxon>Pseudomonadota</taxon>
        <taxon>Alphaproteobacteria</taxon>
        <taxon>Maricaulales</taxon>
        <taxon>Robiginitomaculaceae</taxon>
        <taxon>Algimonas</taxon>
    </lineage>
</organism>
<dbReference type="EMBL" id="BSNK01000001">
    <property type="protein sequence ID" value="GLQ22484.1"/>
    <property type="molecule type" value="Genomic_DNA"/>
</dbReference>
<accession>A0ABQ5V6Y2</accession>
<gene>
    <name evidence="1" type="ORF">GCM10007853_03580</name>
</gene>
<protein>
    <recommendedName>
        <fullName evidence="3">ATP-grasp domain-containing protein</fullName>
    </recommendedName>
</protein>
<dbReference type="Proteomes" id="UP001161391">
    <property type="component" value="Unassembled WGS sequence"/>
</dbReference>